<protein>
    <submittedName>
        <fullName evidence="2">Phosphoglycerol transferase MdoB-like AlkP superfamily enzyme</fullName>
    </submittedName>
</protein>
<comment type="caution">
    <text evidence="2">The sequence shown here is derived from an EMBL/GenBank/DDBJ whole genome shotgun (WGS) entry which is preliminary data.</text>
</comment>
<sequence length="209" mass="24030">MNKIIFSEKSSLSLKNKSLATCQYAAVFLKGILLLLLLAMFYLILLPVLAKAGLVPFHYEYTDNYHQFFTWSDAWCTGFSLPSDLSGQIADPLNGYLIYGILESILTLLPVMIVLLFVKRILDRTLKEHTPFTRKTEKDLRVISWILIIMALFKNTLYYSLIEKFLFDSVFFRFPDISGEILVMGILALILSEIFRYGIDLQDEADMTI</sequence>
<dbReference type="Pfam" id="PF11188">
    <property type="entry name" value="DUF2975"/>
    <property type="match status" value="1"/>
</dbReference>
<feature type="transmembrane region" description="Helical" evidence="1">
    <location>
        <begin position="139"/>
        <end position="161"/>
    </location>
</feature>
<feature type="transmembrane region" description="Helical" evidence="1">
    <location>
        <begin position="21"/>
        <end position="45"/>
    </location>
</feature>
<dbReference type="InterPro" id="IPR021354">
    <property type="entry name" value="DUF2975"/>
</dbReference>
<feature type="transmembrane region" description="Helical" evidence="1">
    <location>
        <begin position="181"/>
        <end position="199"/>
    </location>
</feature>
<proteinExistence type="predicted"/>
<evidence type="ECO:0000313" key="2">
    <source>
        <dbReference type="EMBL" id="MET3749917.1"/>
    </source>
</evidence>
<keyword evidence="3" id="KW-1185">Reference proteome</keyword>
<name>A0ABV2M0E5_9FIRM</name>
<keyword evidence="1" id="KW-1133">Transmembrane helix</keyword>
<gene>
    <name evidence="2" type="ORF">ABID24_001152</name>
</gene>
<keyword evidence="1" id="KW-0472">Membrane</keyword>
<dbReference type="Proteomes" id="UP001549106">
    <property type="component" value="Unassembled WGS sequence"/>
</dbReference>
<dbReference type="RefSeq" id="WP_257464293.1">
    <property type="nucleotide sequence ID" value="NZ_BAABXP010000001.1"/>
</dbReference>
<keyword evidence="1" id="KW-0812">Transmembrane</keyword>
<evidence type="ECO:0000313" key="3">
    <source>
        <dbReference type="Proteomes" id="UP001549106"/>
    </source>
</evidence>
<organism evidence="2 3">
    <name type="scientific">Blautia caecimuris</name>
    <dbReference type="NCBI Taxonomy" id="1796615"/>
    <lineage>
        <taxon>Bacteria</taxon>
        <taxon>Bacillati</taxon>
        <taxon>Bacillota</taxon>
        <taxon>Clostridia</taxon>
        <taxon>Lachnospirales</taxon>
        <taxon>Lachnospiraceae</taxon>
        <taxon>Blautia</taxon>
    </lineage>
</organism>
<accession>A0ABV2M0E5</accession>
<feature type="transmembrane region" description="Helical" evidence="1">
    <location>
        <begin position="96"/>
        <end position="118"/>
    </location>
</feature>
<evidence type="ECO:0000256" key="1">
    <source>
        <dbReference type="SAM" id="Phobius"/>
    </source>
</evidence>
<dbReference type="EMBL" id="JBEPMJ010000006">
    <property type="protein sequence ID" value="MET3749917.1"/>
    <property type="molecule type" value="Genomic_DNA"/>
</dbReference>
<reference evidence="2 3" key="1">
    <citation type="submission" date="2024-06" db="EMBL/GenBank/DDBJ databases">
        <title>Genomic Encyclopedia of Type Strains, Phase IV (KMG-IV): sequencing the most valuable type-strain genomes for metagenomic binning, comparative biology and taxonomic classification.</title>
        <authorList>
            <person name="Goeker M."/>
        </authorList>
    </citation>
    <scope>NUCLEOTIDE SEQUENCE [LARGE SCALE GENOMIC DNA]</scope>
    <source>
        <strain evidence="2 3">DSM 29492</strain>
    </source>
</reference>